<feature type="region of interest" description="Disordered" evidence="1">
    <location>
        <begin position="1"/>
        <end position="29"/>
    </location>
</feature>
<reference evidence="2 3" key="1">
    <citation type="journal article" date="2015" name="Genome Biol. Evol.">
        <title>Comparative Genomics of a Bacterivorous Green Alga Reveals Evolutionary Causalities and Consequences of Phago-Mixotrophic Mode of Nutrition.</title>
        <authorList>
            <person name="Burns J.A."/>
            <person name="Paasch A."/>
            <person name="Narechania A."/>
            <person name="Kim E."/>
        </authorList>
    </citation>
    <scope>NUCLEOTIDE SEQUENCE [LARGE SCALE GENOMIC DNA]</scope>
    <source>
        <strain evidence="2 3">PLY_AMNH</strain>
    </source>
</reference>
<sequence length="151" mass="16475">MKEMAGKFDKIEKAVNARHGENPYPKGKNGREFRVELRLPPGIRPYSEEGLPQVLQVQRREAKKAVYHGFADCPLQRSANWCAPISDEFHDTLRALTLSTVFQEAVDAGAEAFANAVSQHGPPAELVAGGETGGSDISAHGDRNGEIYICN</sequence>
<evidence type="ECO:0000313" key="2">
    <source>
        <dbReference type="EMBL" id="KAK3286706.1"/>
    </source>
</evidence>
<organism evidence="2 3">
    <name type="scientific">Cymbomonas tetramitiformis</name>
    <dbReference type="NCBI Taxonomy" id="36881"/>
    <lineage>
        <taxon>Eukaryota</taxon>
        <taxon>Viridiplantae</taxon>
        <taxon>Chlorophyta</taxon>
        <taxon>Pyramimonadophyceae</taxon>
        <taxon>Pyramimonadales</taxon>
        <taxon>Pyramimonadaceae</taxon>
        <taxon>Cymbomonas</taxon>
    </lineage>
</organism>
<protein>
    <submittedName>
        <fullName evidence="2">Uncharacterized protein</fullName>
    </submittedName>
</protein>
<dbReference type="EMBL" id="LGRX02001177">
    <property type="protein sequence ID" value="KAK3286706.1"/>
    <property type="molecule type" value="Genomic_DNA"/>
</dbReference>
<comment type="caution">
    <text evidence="2">The sequence shown here is derived from an EMBL/GenBank/DDBJ whole genome shotgun (WGS) entry which is preliminary data.</text>
</comment>
<feature type="compositionally biased region" description="Basic and acidic residues" evidence="1">
    <location>
        <begin position="1"/>
        <end position="21"/>
    </location>
</feature>
<dbReference type="AlphaFoldDB" id="A0AAE0GZ03"/>
<keyword evidence="3" id="KW-1185">Reference proteome</keyword>
<evidence type="ECO:0000256" key="1">
    <source>
        <dbReference type="SAM" id="MobiDB-lite"/>
    </source>
</evidence>
<name>A0AAE0GZ03_9CHLO</name>
<proteinExistence type="predicted"/>
<accession>A0AAE0GZ03</accession>
<evidence type="ECO:0000313" key="3">
    <source>
        <dbReference type="Proteomes" id="UP001190700"/>
    </source>
</evidence>
<dbReference type="Proteomes" id="UP001190700">
    <property type="component" value="Unassembled WGS sequence"/>
</dbReference>
<gene>
    <name evidence="2" type="ORF">CYMTET_5749</name>
</gene>